<comment type="caution">
    <text evidence="2">The sequence shown here is derived from an EMBL/GenBank/DDBJ whole genome shotgun (WGS) entry which is preliminary data.</text>
</comment>
<feature type="signal peptide" evidence="1">
    <location>
        <begin position="1"/>
        <end position="17"/>
    </location>
</feature>
<sequence length="60" mass="6813">MAKLLICVLLILEQVLANTIAIRYILKYRAIEKKLSQNVYHFARSGLEPELMADALLALL</sequence>
<accession>A0A9J5Z7H1</accession>
<organism evidence="2 3">
    <name type="scientific">Solanum commersonii</name>
    <name type="common">Commerson's wild potato</name>
    <name type="synonym">Commerson's nightshade</name>
    <dbReference type="NCBI Taxonomy" id="4109"/>
    <lineage>
        <taxon>Eukaryota</taxon>
        <taxon>Viridiplantae</taxon>
        <taxon>Streptophyta</taxon>
        <taxon>Embryophyta</taxon>
        <taxon>Tracheophyta</taxon>
        <taxon>Spermatophyta</taxon>
        <taxon>Magnoliopsida</taxon>
        <taxon>eudicotyledons</taxon>
        <taxon>Gunneridae</taxon>
        <taxon>Pentapetalae</taxon>
        <taxon>asterids</taxon>
        <taxon>lamiids</taxon>
        <taxon>Solanales</taxon>
        <taxon>Solanaceae</taxon>
        <taxon>Solanoideae</taxon>
        <taxon>Solaneae</taxon>
        <taxon>Solanum</taxon>
    </lineage>
</organism>
<protein>
    <submittedName>
        <fullName evidence="2">Uncharacterized protein</fullName>
    </submittedName>
</protein>
<dbReference type="Proteomes" id="UP000824120">
    <property type="component" value="Chromosome 4"/>
</dbReference>
<gene>
    <name evidence="2" type="ORF">H5410_019470</name>
</gene>
<evidence type="ECO:0000313" key="2">
    <source>
        <dbReference type="EMBL" id="KAG5608189.1"/>
    </source>
</evidence>
<feature type="chain" id="PRO_5039924901" evidence="1">
    <location>
        <begin position="18"/>
        <end position="60"/>
    </location>
</feature>
<keyword evidence="3" id="KW-1185">Reference proteome</keyword>
<dbReference type="EMBL" id="JACXVP010000004">
    <property type="protein sequence ID" value="KAG5608189.1"/>
    <property type="molecule type" value="Genomic_DNA"/>
</dbReference>
<reference evidence="2 3" key="1">
    <citation type="submission" date="2020-09" db="EMBL/GenBank/DDBJ databases">
        <title>De no assembly of potato wild relative species, Solanum commersonii.</title>
        <authorList>
            <person name="Cho K."/>
        </authorList>
    </citation>
    <scope>NUCLEOTIDE SEQUENCE [LARGE SCALE GENOMIC DNA]</scope>
    <source>
        <strain evidence="2">LZ3.2</strain>
        <tissue evidence="2">Leaf</tissue>
    </source>
</reference>
<evidence type="ECO:0000313" key="3">
    <source>
        <dbReference type="Proteomes" id="UP000824120"/>
    </source>
</evidence>
<proteinExistence type="predicted"/>
<feature type="non-terminal residue" evidence="2">
    <location>
        <position position="60"/>
    </location>
</feature>
<evidence type="ECO:0000256" key="1">
    <source>
        <dbReference type="SAM" id="SignalP"/>
    </source>
</evidence>
<dbReference type="AlphaFoldDB" id="A0A9J5Z7H1"/>
<keyword evidence="1" id="KW-0732">Signal</keyword>
<name>A0A9J5Z7H1_SOLCO</name>